<accession>A0A914CS08</accession>
<dbReference type="Pfam" id="PF02214">
    <property type="entry name" value="BTB_2"/>
    <property type="match status" value="1"/>
</dbReference>
<feature type="coiled-coil region" evidence="1">
    <location>
        <begin position="51"/>
        <end position="88"/>
    </location>
</feature>
<proteinExistence type="predicted"/>
<reference evidence="4" key="1">
    <citation type="submission" date="2022-11" db="UniProtKB">
        <authorList>
            <consortium name="WormBaseParasite"/>
        </authorList>
    </citation>
    <scope>IDENTIFICATION</scope>
</reference>
<dbReference type="PANTHER" id="PTHR11145:SF19">
    <property type="entry name" value="BTB DOMAIN-CONTAINING PROTEIN-RELATED"/>
    <property type="match status" value="1"/>
</dbReference>
<evidence type="ECO:0000256" key="1">
    <source>
        <dbReference type="SAM" id="Coils"/>
    </source>
</evidence>
<feature type="domain" description="Potassium channel tetramerisation-type BTB" evidence="2">
    <location>
        <begin position="4"/>
        <end position="54"/>
    </location>
</feature>
<dbReference type="AlphaFoldDB" id="A0A914CS08"/>
<dbReference type="Gene3D" id="3.30.710.10">
    <property type="entry name" value="Potassium Channel Kv1.1, Chain A"/>
    <property type="match status" value="1"/>
</dbReference>
<keyword evidence="1" id="KW-0175">Coiled coil</keyword>
<dbReference type="Proteomes" id="UP000887540">
    <property type="component" value="Unplaced"/>
</dbReference>
<name>A0A914CS08_9BILA</name>
<dbReference type="InterPro" id="IPR011333">
    <property type="entry name" value="SKP1/BTB/POZ_sf"/>
</dbReference>
<organism evidence="3 4">
    <name type="scientific">Acrobeloides nanus</name>
    <dbReference type="NCBI Taxonomy" id="290746"/>
    <lineage>
        <taxon>Eukaryota</taxon>
        <taxon>Metazoa</taxon>
        <taxon>Ecdysozoa</taxon>
        <taxon>Nematoda</taxon>
        <taxon>Chromadorea</taxon>
        <taxon>Rhabditida</taxon>
        <taxon>Tylenchina</taxon>
        <taxon>Cephalobomorpha</taxon>
        <taxon>Cephaloboidea</taxon>
        <taxon>Cephalobidae</taxon>
        <taxon>Acrobeloides</taxon>
    </lineage>
</organism>
<evidence type="ECO:0000259" key="2">
    <source>
        <dbReference type="Pfam" id="PF02214"/>
    </source>
</evidence>
<dbReference type="InterPro" id="IPR003131">
    <property type="entry name" value="T1-type_BTB"/>
</dbReference>
<dbReference type="InterPro" id="IPR045068">
    <property type="entry name" value="BACURD1-3"/>
</dbReference>
<protein>
    <submittedName>
        <fullName evidence="4">Potassium channel tetramerisation-type BTB domain-containing protein</fullName>
    </submittedName>
</protein>
<dbReference type="GO" id="GO:0051260">
    <property type="term" value="P:protein homooligomerization"/>
    <property type="evidence" value="ECO:0007669"/>
    <property type="project" value="InterPro"/>
</dbReference>
<evidence type="ECO:0000313" key="3">
    <source>
        <dbReference type="Proteomes" id="UP000887540"/>
    </source>
</evidence>
<dbReference type="WBParaSite" id="ACRNAN_scaffold13576.g29488.t1">
    <property type="protein sequence ID" value="ACRNAN_scaffold13576.g29488.t1"/>
    <property type="gene ID" value="ACRNAN_scaffold13576.g29488"/>
</dbReference>
<evidence type="ECO:0000313" key="4">
    <source>
        <dbReference type="WBParaSite" id="ACRNAN_scaffold13576.g29488.t1"/>
    </source>
</evidence>
<dbReference type="SUPFAM" id="SSF54695">
    <property type="entry name" value="POZ domain"/>
    <property type="match status" value="1"/>
</dbReference>
<keyword evidence="3" id="KW-1185">Reference proteome</keyword>
<sequence length="212" mass="24967">CIYDENGAIFIDRSPEYFEYILKFMREGELHSNITKNERLDLLNEASYYKFKELKKALKNMEEDCFDLENSLDQIATTIENIQSTQEKVVEETIEINGSLNGYDEDDAMYKSEAEREGILMIVKNSDETLKRIEKTLIDIHKIISGDVQGPRDFVCAFNKEEKERLVRKYKILLNKKKTYPGNWFSKDMCMGLLQEKQKLIQIRKKIKIILL</sequence>
<dbReference type="PANTHER" id="PTHR11145">
    <property type="entry name" value="BTB/POZ DOMAIN-CONTAINING ADAPTER FOR CUL3-MEDIATED RHOA DEGRADATION PROTEIN FAMILY MEMBER"/>
    <property type="match status" value="1"/>
</dbReference>